<sequence>MREIQLHHVYHHFKGKDYLVEDIAFHSETGEKYVVYRMLYGDGSLWIRPLSMFLEEVDTKKYPNCPQKYRFELKDIESVLDK</sequence>
<evidence type="ECO:0000313" key="2">
    <source>
        <dbReference type="EMBL" id="EFC05857.1"/>
    </source>
</evidence>
<organism evidence="2 3">
    <name type="scientific">Bulleidia extructa W1219</name>
    <dbReference type="NCBI Taxonomy" id="679192"/>
    <lineage>
        <taxon>Bacteria</taxon>
        <taxon>Bacillati</taxon>
        <taxon>Bacillota</taxon>
        <taxon>Erysipelotrichia</taxon>
        <taxon>Erysipelotrichales</taxon>
        <taxon>Erysipelotrichaceae</taxon>
        <taxon>Bulleidia</taxon>
    </lineage>
</organism>
<dbReference type="InterPro" id="IPR037135">
    <property type="entry name" value="DUF1653-like_dom_sf"/>
</dbReference>
<name>D2MN35_9FIRM</name>
<comment type="caution">
    <text evidence="2">The sequence shown here is derived from an EMBL/GenBank/DDBJ whole genome shotgun (WGS) entry which is preliminary data.</text>
</comment>
<evidence type="ECO:0000259" key="1">
    <source>
        <dbReference type="Pfam" id="PF07866"/>
    </source>
</evidence>
<dbReference type="Pfam" id="PF07866">
    <property type="entry name" value="DUF1653"/>
    <property type="match status" value="1"/>
</dbReference>
<dbReference type="eggNOG" id="COG4728">
    <property type="taxonomic scope" value="Bacteria"/>
</dbReference>
<dbReference type="STRING" id="679192.HMPREF9013_0050"/>
<accession>D2MN35</accession>
<evidence type="ECO:0000313" key="3">
    <source>
        <dbReference type="Proteomes" id="UP000005017"/>
    </source>
</evidence>
<dbReference type="AlphaFoldDB" id="D2MN35"/>
<dbReference type="OrthoDB" id="371169at2"/>
<protein>
    <recommendedName>
        <fullName evidence="1">DUF1653 domain-containing protein</fullName>
    </recommendedName>
</protein>
<dbReference type="Gene3D" id="2.30.30.320">
    <property type="entry name" value="DUF1653-like domain"/>
    <property type="match status" value="1"/>
</dbReference>
<proteinExistence type="predicted"/>
<gene>
    <name evidence="2" type="ORF">HMPREF9013_0050</name>
</gene>
<keyword evidence="3" id="KW-1185">Reference proteome</keyword>
<dbReference type="InterPro" id="IPR023387">
    <property type="entry name" value="DUF1653-like_dom"/>
</dbReference>
<dbReference type="RefSeq" id="WP_006626806.1">
    <property type="nucleotide sequence ID" value="NZ_ADFR01000003.1"/>
</dbReference>
<dbReference type="EMBL" id="ADFR01000003">
    <property type="protein sequence ID" value="EFC05857.1"/>
    <property type="molecule type" value="Genomic_DNA"/>
</dbReference>
<feature type="domain" description="DUF1653" evidence="1">
    <location>
        <begin position="9"/>
        <end position="72"/>
    </location>
</feature>
<dbReference type="Proteomes" id="UP000005017">
    <property type="component" value="Unassembled WGS sequence"/>
</dbReference>
<reference evidence="3" key="1">
    <citation type="submission" date="2009-12" db="EMBL/GenBank/DDBJ databases">
        <title>Sequence of Clostridiales genomosp. BVAB3 str. UPII9-5.</title>
        <authorList>
            <person name="Madupu R."/>
            <person name="Durkin A.S."/>
            <person name="Torralba M."/>
            <person name="Methe B."/>
            <person name="Sutton G.G."/>
            <person name="Strausberg R.L."/>
            <person name="Nelson K.E."/>
        </authorList>
    </citation>
    <scope>NUCLEOTIDE SEQUENCE [LARGE SCALE GENOMIC DNA]</scope>
    <source>
        <strain evidence="3">W1219</strain>
    </source>
</reference>